<proteinExistence type="predicted"/>
<dbReference type="OrthoDB" id="284185at2"/>
<reference evidence="1" key="1">
    <citation type="submission" date="2016-01" db="EMBL/GenBank/DDBJ databases">
        <authorList>
            <person name="Mcilroy J.S."/>
            <person name="Karst M S."/>
            <person name="Albertsen M."/>
        </authorList>
    </citation>
    <scope>NUCLEOTIDE SEQUENCE</scope>
    <source>
        <strain evidence="1">Cfx-K</strain>
    </source>
</reference>
<evidence type="ECO:0000313" key="1">
    <source>
        <dbReference type="EMBL" id="CUS03372.2"/>
    </source>
</evidence>
<accession>A0A160T1K7</accession>
<dbReference type="Proteomes" id="UP000215027">
    <property type="component" value="Chromosome I"/>
</dbReference>
<evidence type="ECO:0008006" key="3">
    <source>
        <dbReference type="Google" id="ProtNLM"/>
    </source>
</evidence>
<dbReference type="AlphaFoldDB" id="A0A160T1K7"/>
<dbReference type="KEGG" id="pbf:CFX0092_A1494"/>
<dbReference type="EMBL" id="LN890655">
    <property type="protein sequence ID" value="CUS03372.2"/>
    <property type="molecule type" value="Genomic_DNA"/>
</dbReference>
<dbReference type="RefSeq" id="WP_095042874.1">
    <property type="nucleotide sequence ID" value="NZ_LN890655.1"/>
</dbReference>
<gene>
    <name evidence="1" type="ORF">CFX0092_A1494</name>
</gene>
<organism evidence="1 2">
    <name type="scientific">Candidatus Promineifilum breve</name>
    <dbReference type="NCBI Taxonomy" id="1806508"/>
    <lineage>
        <taxon>Bacteria</taxon>
        <taxon>Bacillati</taxon>
        <taxon>Chloroflexota</taxon>
        <taxon>Ardenticatenia</taxon>
        <taxon>Candidatus Promineifilales</taxon>
        <taxon>Candidatus Promineifilaceae</taxon>
        <taxon>Candidatus Promineifilum</taxon>
    </lineage>
</organism>
<sequence length="102" mass="11160">MAHLTDKIRTLLGEPAYAGPLGEAPLDDPACERLLRLLSITRDDELSCEAVFNCLDEYVDCLEGRGDTAGRDLLVAHHLSFCADCRDELVALIHALESAADY</sequence>
<keyword evidence="2" id="KW-1185">Reference proteome</keyword>
<name>A0A160T1K7_9CHLR</name>
<protein>
    <recommendedName>
        <fullName evidence="3">Zinc-finger domain-containing protein</fullName>
    </recommendedName>
</protein>
<evidence type="ECO:0000313" key="2">
    <source>
        <dbReference type="Proteomes" id="UP000215027"/>
    </source>
</evidence>